<gene>
    <name evidence="2" type="ORF">CHS0354_023443</name>
</gene>
<comment type="caution">
    <text evidence="2">The sequence shown here is derived from an EMBL/GenBank/DDBJ whole genome shotgun (WGS) entry which is preliminary data.</text>
</comment>
<feature type="compositionally biased region" description="Basic residues" evidence="1">
    <location>
        <begin position="65"/>
        <end position="74"/>
    </location>
</feature>
<feature type="compositionally biased region" description="Basic residues" evidence="1">
    <location>
        <begin position="334"/>
        <end position="345"/>
    </location>
</feature>
<evidence type="ECO:0000313" key="3">
    <source>
        <dbReference type="Proteomes" id="UP001195483"/>
    </source>
</evidence>
<name>A0AAE0VMB5_9BIVA</name>
<reference evidence="2" key="2">
    <citation type="journal article" date="2021" name="Genome Biol. Evol.">
        <title>Developing a high-quality reference genome for a parasitic bivalve with doubly uniparental inheritance (Bivalvia: Unionida).</title>
        <authorList>
            <person name="Smith C.H."/>
        </authorList>
    </citation>
    <scope>NUCLEOTIDE SEQUENCE</scope>
    <source>
        <strain evidence="2">CHS0354</strain>
        <tissue evidence="2">Mantle</tissue>
    </source>
</reference>
<feature type="compositionally biased region" description="Basic residues" evidence="1">
    <location>
        <begin position="130"/>
        <end position="140"/>
    </location>
</feature>
<keyword evidence="3" id="KW-1185">Reference proteome</keyword>
<reference evidence="2" key="1">
    <citation type="journal article" date="2021" name="Genome Biol. Evol.">
        <title>A High-Quality Reference Genome for a Parasitic Bivalve with Doubly Uniparental Inheritance (Bivalvia: Unionida).</title>
        <authorList>
            <person name="Smith C.H."/>
        </authorList>
    </citation>
    <scope>NUCLEOTIDE SEQUENCE</scope>
    <source>
        <strain evidence="2">CHS0354</strain>
    </source>
</reference>
<accession>A0AAE0VMB5</accession>
<dbReference type="EMBL" id="JAEAOA010001414">
    <property type="protein sequence ID" value="KAK3581970.1"/>
    <property type="molecule type" value="Genomic_DNA"/>
</dbReference>
<evidence type="ECO:0000313" key="2">
    <source>
        <dbReference type="EMBL" id="KAK3581970.1"/>
    </source>
</evidence>
<reference evidence="2" key="3">
    <citation type="submission" date="2023-05" db="EMBL/GenBank/DDBJ databases">
        <authorList>
            <person name="Smith C.H."/>
        </authorList>
    </citation>
    <scope>NUCLEOTIDE SEQUENCE</scope>
    <source>
        <strain evidence="2">CHS0354</strain>
        <tissue evidence="2">Mantle</tissue>
    </source>
</reference>
<feature type="compositionally biased region" description="Basic residues" evidence="1">
    <location>
        <begin position="287"/>
        <end position="297"/>
    </location>
</feature>
<sequence>MPIYCEDSAHLIDVTPEIPELLSSRITVSVPPGSTKDPFQSPYQNGRPITARVRDSESGQNIKDGKKRKVKREKKTVEKDNRSAIVDGEYGEIETNSKTNIERLERPTNGNLSDVNGKTGHSNGEDKDNTRKRKKKKRKRMREDSYTDDKVNNSSAEPGSDFVFKHHSKRTITLESPDRVQVTEKQPYQPNDKVSDGRREKMEQHEMLSETKIETLAQKYDELVFAPAETLVIEKQKDLYIERIGRKYKKKRRKENEMVDEDGVEQDGLNLKEEYKEPNNGSIATHKEKKKKRKKSRERSEEKVLNGYDELVDAPAANLVLEERTDLQNEGPNKKHKKRKKKKDKQRGDENVV</sequence>
<protein>
    <submittedName>
        <fullName evidence="2">Uncharacterized protein</fullName>
    </submittedName>
</protein>
<feature type="compositionally biased region" description="Basic and acidic residues" evidence="1">
    <location>
        <begin position="141"/>
        <end position="151"/>
    </location>
</feature>
<proteinExistence type="predicted"/>
<evidence type="ECO:0000256" key="1">
    <source>
        <dbReference type="SAM" id="MobiDB-lite"/>
    </source>
</evidence>
<feature type="compositionally biased region" description="Basic and acidic residues" evidence="1">
    <location>
        <begin position="193"/>
        <end position="206"/>
    </location>
</feature>
<organism evidence="2 3">
    <name type="scientific">Potamilus streckersoni</name>
    <dbReference type="NCBI Taxonomy" id="2493646"/>
    <lineage>
        <taxon>Eukaryota</taxon>
        <taxon>Metazoa</taxon>
        <taxon>Spiralia</taxon>
        <taxon>Lophotrochozoa</taxon>
        <taxon>Mollusca</taxon>
        <taxon>Bivalvia</taxon>
        <taxon>Autobranchia</taxon>
        <taxon>Heteroconchia</taxon>
        <taxon>Palaeoheterodonta</taxon>
        <taxon>Unionida</taxon>
        <taxon>Unionoidea</taxon>
        <taxon>Unionidae</taxon>
        <taxon>Ambleminae</taxon>
        <taxon>Lampsilini</taxon>
        <taxon>Potamilus</taxon>
    </lineage>
</organism>
<feature type="region of interest" description="Disordered" evidence="1">
    <location>
        <begin position="29"/>
        <end position="206"/>
    </location>
</feature>
<dbReference type="Proteomes" id="UP001195483">
    <property type="component" value="Unassembled WGS sequence"/>
</dbReference>
<feature type="region of interest" description="Disordered" evidence="1">
    <location>
        <begin position="244"/>
        <end position="353"/>
    </location>
</feature>
<dbReference type="AlphaFoldDB" id="A0AAE0VMB5"/>
<feature type="compositionally biased region" description="Polar residues" evidence="1">
    <location>
        <begin position="108"/>
        <end position="122"/>
    </location>
</feature>